<dbReference type="EMBL" id="JAAGLI010000213">
    <property type="protein sequence ID" value="NEA22602.1"/>
    <property type="molecule type" value="Genomic_DNA"/>
</dbReference>
<evidence type="ECO:0000313" key="1">
    <source>
        <dbReference type="EMBL" id="NEA22602.1"/>
    </source>
</evidence>
<comment type="caution">
    <text evidence="1">The sequence shown here is derived from an EMBL/GenBank/DDBJ whole genome shotgun (WGS) entry which is preliminary data.</text>
</comment>
<reference evidence="1 2" key="1">
    <citation type="submission" date="2020-01" db="EMBL/GenBank/DDBJ databases">
        <title>Insect and environment-associated Actinomycetes.</title>
        <authorList>
            <person name="Currrie C."/>
            <person name="Chevrette M."/>
            <person name="Carlson C."/>
            <person name="Stubbendieck R."/>
            <person name="Wendt-Pienkowski E."/>
        </authorList>
    </citation>
    <scope>NUCLEOTIDE SEQUENCE [LARGE SCALE GENOMIC DNA]</scope>
    <source>
        <strain evidence="1 2">SID10258</strain>
    </source>
</reference>
<dbReference type="RefSeq" id="WP_163054354.1">
    <property type="nucleotide sequence ID" value="NZ_JAAGLI010000213.1"/>
</dbReference>
<organism evidence="1 2">
    <name type="scientific">Actinomadura bangladeshensis</name>
    <dbReference type="NCBI Taxonomy" id="453573"/>
    <lineage>
        <taxon>Bacteria</taxon>
        <taxon>Bacillati</taxon>
        <taxon>Actinomycetota</taxon>
        <taxon>Actinomycetes</taxon>
        <taxon>Streptosporangiales</taxon>
        <taxon>Thermomonosporaceae</taxon>
        <taxon>Actinomadura</taxon>
    </lineage>
</organism>
<proteinExistence type="predicted"/>
<evidence type="ECO:0000313" key="2">
    <source>
        <dbReference type="Proteomes" id="UP000475532"/>
    </source>
</evidence>
<dbReference type="AlphaFoldDB" id="A0A6L9QBX4"/>
<sequence>MKHAVVVLDNELAWDPHPSRAGLLAETMRLAFEPCLVSTDLRRTVPDVDRLARTAYDAYGETTDHLNFRGEPMPAWEDLGEQIQNAWRAAARAVAAAGGE</sequence>
<protein>
    <submittedName>
        <fullName evidence="1">Uncharacterized protein</fullName>
    </submittedName>
</protein>
<accession>A0A6L9QBX4</accession>
<gene>
    <name evidence="1" type="ORF">G3I70_08870</name>
</gene>
<name>A0A6L9QBX4_9ACTN</name>
<dbReference type="Proteomes" id="UP000475532">
    <property type="component" value="Unassembled WGS sequence"/>
</dbReference>